<reference evidence="1 2" key="1">
    <citation type="submission" date="2021-12" db="EMBL/GenBank/DDBJ databases">
        <title>Genomic and phenotypic characterization of three Burkholderia contaminans isolates recovered from different sources.</title>
        <authorList>
            <person name="Lopez De Volder A."/>
            <person name="Fan Y."/>
            <person name="Nunvar J."/>
            <person name="Herrera T."/>
            <person name="Timp W."/>
            <person name="Degrossi J."/>
        </authorList>
    </citation>
    <scope>NUCLEOTIDE SEQUENCE [LARGE SCALE GENOMIC DNA]</scope>
    <source>
        <strain evidence="1 2">LMG 23361</strain>
        <plasmid evidence="1 2">unnamed4</plasmid>
    </source>
</reference>
<gene>
    <name evidence="1" type="ORF">LXE91_43255</name>
</gene>
<accession>A0ABD7YHI1</accession>
<dbReference type="RefSeq" id="WP_223274498.1">
    <property type="nucleotide sequence ID" value="NZ_CABVQA010000069.1"/>
</dbReference>
<proteinExistence type="predicted"/>
<name>A0ABD7YHI1_9BURK</name>
<geneLocation type="plasmid" evidence="1 2">
    <name>unnamed4</name>
</geneLocation>
<dbReference type="Proteomes" id="UP001220209">
    <property type="component" value="Plasmid unnamed4"/>
</dbReference>
<organism evidence="1 2">
    <name type="scientific">Burkholderia contaminans</name>
    <dbReference type="NCBI Taxonomy" id="488447"/>
    <lineage>
        <taxon>Bacteria</taxon>
        <taxon>Pseudomonadati</taxon>
        <taxon>Pseudomonadota</taxon>
        <taxon>Betaproteobacteria</taxon>
        <taxon>Burkholderiales</taxon>
        <taxon>Burkholderiaceae</taxon>
        <taxon>Burkholderia</taxon>
        <taxon>Burkholderia cepacia complex</taxon>
    </lineage>
</organism>
<protein>
    <submittedName>
        <fullName evidence="1">Uncharacterized protein</fullName>
    </submittedName>
</protein>
<evidence type="ECO:0000313" key="2">
    <source>
        <dbReference type="Proteomes" id="UP001220209"/>
    </source>
</evidence>
<keyword evidence="1" id="KW-0614">Plasmid</keyword>
<dbReference type="AlphaFoldDB" id="A0ABD7YHI1"/>
<evidence type="ECO:0000313" key="1">
    <source>
        <dbReference type="EMBL" id="WFN24188.1"/>
    </source>
</evidence>
<sequence>MKPLPEFEPPMHGELVELYRRERDPDVRRVILEVVRARRVMAEIEHLVTIIRREYGDGLVAMNLLRCLAQNERWRAGDFGNSKAGGNPGK</sequence>
<dbReference type="EMBL" id="CP090646">
    <property type="protein sequence ID" value="WFN24188.1"/>
    <property type="molecule type" value="Genomic_DNA"/>
</dbReference>